<dbReference type="EMBL" id="VSSQ01009498">
    <property type="protein sequence ID" value="MPM41806.1"/>
    <property type="molecule type" value="Genomic_DNA"/>
</dbReference>
<evidence type="ECO:0000256" key="3">
    <source>
        <dbReference type="ARBA" id="ARBA00023163"/>
    </source>
</evidence>
<dbReference type="Gene3D" id="1.10.10.10">
    <property type="entry name" value="Winged helix-like DNA-binding domain superfamily/Winged helix DNA-binding domain"/>
    <property type="match status" value="1"/>
</dbReference>
<dbReference type="GO" id="GO:0045892">
    <property type="term" value="P:negative regulation of DNA-templated transcription"/>
    <property type="evidence" value="ECO:0007669"/>
    <property type="project" value="TreeGrafter"/>
</dbReference>
<proteinExistence type="predicted"/>
<dbReference type="InterPro" id="IPR029016">
    <property type="entry name" value="GAF-like_dom_sf"/>
</dbReference>
<evidence type="ECO:0000259" key="5">
    <source>
        <dbReference type="PROSITE" id="PS51078"/>
    </source>
</evidence>
<dbReference type="PANTHER" id="PTHR30136">
    <property type="entry name" value="HELIX-TURN-HELIX TRANSCRIPTIONAL REGULATOR, ICLR FAMILY"/>
    <property type="match status" value="1"/>
</dbReference>
<dbReference type="PANTHER" id="PTHR30136:SF24">
    <property type="entry name" value="HTH-TYPE TRANSCRIPTIONAL REPRESSOR ALLR"/>
    <property type="match status" value="1"/>
</dbReference>
<keyword evidence="3" id="KW-0804">Transcription</keyword>
<evidence type="ECO:0000313" key="6">
    <source>
        <dbReference type="EMBL" id="MPM41806.1"/>
    </source>
</evidence>
<dbReference type="AlphaFoldDB" id="A0A644ZM00"/>
<evidence type="ECO:0000256" key="1">
    <source>
        <dbReference type="ARBA" id="ARBA00023015"/>
    </source>
</evidence>
<keyword evidence="1" id="KW-0805">Transcription regulation</keyword>
<organism evidence="6">
    <name type="scientific">bioreactor metagenome</name>
    <dbReference type="NCBI Taxonomy" id="1076179"/>
    <lineage>
        <taxon>unclassified sequences</taxon>
        <taxon>metagenomes</taxon>
        <taxon>ecological metagenomes</taxon>
    </lineage>
</organism>
<accession>A0A644ZM00</accession>
<dbReference type="GO" id="GO:0003700">
    <property type="term" value="F:DNA-binding transcription factor activity"/>
    <property type="evidence" value="ECO:0007669"/>
    <property type="project" value="TreeGrafter"/>
</dbReference>
<dbReference type="Gene3D" id="3.30.450.40">
    <property type="match status" value="1"/>
</dbReference>
<dbReference type="SUPFAM" id="SSF55781">
    <property type="entry name" value="GAF domain-like"/>
    <property type="match status" value="1"/>
</dbReference>
<comment type="caution">
    <text evidence="6">The sequence shown here is derived from an EMBL/GenBank/DDBJ whole genome shotgun (WGS) entry which is preliminary data.</text>
</comment>
<dbReference type="Pfam" id="PF01614">
    <property type="entry name" value="IclR_C"/>
    <property type="match status" value="1"/>
</dbReference>
<dbReference type="SUPFAM" id="SSF46785">
    <property type="entry name" value="Winged helix' DNA-binding domain"/>
    <property type="match status" value="1"/>
</dbReference>
<evidence type="ECO:0000259" key="4">
    <source>
        <dbReference type="PROSITE" id="PS51077"/>
    </source>
</evidence>
<dbReference type="InterPro" id="IPR050707">
    <property type="entry name" value="HTH_MetabolicPath_Reg"/>
</dbReference>
<dbReference type="PROSITE" id="PS51078">
    <property type="entry name" value="ICLR_ED"/>
    <property type="match status" value="1"/>
</dbReference>
<dbReference type="PROSITE" id="PS51077">
    <property type="entry name" value="HTH_ICLR"/>
    <property type="match status" value="1"/>
</dbReference>
<dbReference type="GO" id="GO:0003677">
    <property type="term" value="F:DNA binding"/>
    <property type="evidence" value="ECO:0007669"/>
    <property type="project" value="UniProtKB-KW"/>
</dbReference>
<reference evidence="6" key="1">
    <citation type="submission" date="2019-08" db="EMBL/GenBank/DDBJ databases">
        <authorList>
            <person name="Kucharzyk K."/>
            <person name="Murdoch R.W."/>
            <person name="Higgins S."/>
            <person name="Loffler F."/>
        </authorList>
    </citation>
    <scope>NUCLEOTIDE SEQUENCE</scope>
</reference>
<dbReference type="InterPro" id="IPR005471">
    <property type="entry name" value="Tscrpt_reg_IclR_N"/>
</dbReference>
<protein>
    <submittedName>
        <fullName evidence="6">Pectin degradation repressor protein KdgR</fullName>
    </submittedName>
</protein>
<feature type="domain" description="HTH iclR-type" evidence="4">
    <location>
        <begin position="7"/>
        <end position="70"/>
    </location>
</feature>
<dbReference type="InterPro" id="IPR036390">
    <property type="entry name" value="WH_DNA-bd_sf"/>
</dbReference>
<feature type="domain" description="IclR-ED" evidence="5">
    <location>
        <begin position="71"/>
        <end position="253"/>
    </location>
</feature>
<dbReference type="InterPro" id="IPR036388">
    <property type="entry name" value="WH-like_DNA-bd_sf"/>
</dbReference>
<sequence length="265" mass="28946">MATTKNIQSVERAFSILELFQQTGCSEHSVKEISNALGLNKSTTFGLINTLTNLGYLQQNPENQKYVLGLKLLSFSNTVKVQNIIIRSVHAYLEQINLKYGETVHCAIEQNDGVIYVDKVEATGSIFISTQIGTHNDLHCTGVGKCILAYMEPAAQERIFSSSLKTMTYNTITNSEQLREEILKVRARGYAEDNEEIAIGLSCVAVPVFSAPGIVACAISVSGMTSRIRIACDNGLVNELKRTGAAISKKMFGYVPELPEADDLG</sequence>
<dbReference type="FunFam" id="1.10.10.10:FF:000056">
    <property type="entry name" value="IclR family transcriptional regulator"/>
    <property type="match status" value="1"/>
</dbReference>
<dbReference type="SMART" id="SM00346">
    <property type="entry name" value="HTH_ICLR"/>
    <property type="match status" value="1"/>
</dbReference>
<keyword evidence="2" id="KW-0238">DNA-binding</keyword>
<name>A0A644ZM00_9ZZZZ</name>
<dbReference type="InterPro" id="IPR014757">
    <property type="entry name" value="Tscrpt_reg_IclR_C"/>
</dbReference>
<evidence type="ECO:0000256" key="2">
    <source>
        <dbReference type="ARBA" id="ARBA00023125"/>
    </source>
</evidence>
<gene>
    <name evidence="6" type="primary">kdgR_26</name>
    <name evidence="6" type="ORF">SDC9_88465</name>
</gene>
<dbReference type="Pfam" id="PF09339">
    <property type="entry name" value="HTH_IclR"/>
    <property type="match status" value="1"/>
</dbReference>